<keyword evidence="2" id="KW-1185">Reference proteome</keyword>
<proteinExistence type="predicted"/>
<dbReference type="EMBL" id="JAOPGA020001155">
    <property type="protein sequence ID" value="KAL0485654.1"/>
    <property type="molecule type" value="Genomic_DNA"/>
</dbReference>
<protein>
    <submittedName>
        <fullName evidence="1">Uncharacterized protein</fullName>
    </submittedName>
</protein>
<accession>A0AAW2ZA10</accession>
<comment type="caution">
    <text evidence="1">The sequence shown here is derived from an EMBL/GenBank/DDBJ whole genome shotgun (WGS) entry which is preliminary data.</text>
</comment>
<reference evidence="1 2" key="1">
    <citation type="submission" date="2024-03" db="EMBL/GenBank/DDBJ databases">
        <title>The Acrasis kona genome and developmental transcriptomes reveal deep origins of eukaryotic multicellular pathways.</title>
        <authorList>
            <person name="Sheikh S."/>
            <person name="Fu C.-J."/>
            <person name="Brown M.W."/>
            <person name="Baldauf S.L."/>
        </authorList>
    </citation>
    <scope>NUCLEOTIDE SEQUENCE [LARGE SCALE GENOMIC DNA]</scope>
    <source>
        <strain evidence="1 2">ATCC MYA-3509</strain>
    </source>
</reference>
<name>A0AAW2ZA10_9EUKA</name>
<dbReference type="SMART" id="SM01388">
    <property type="entry name" value="Mob1_phocein"/>
    <property type="match status" value="1"/>
</dbReference>
<dbReference type="InterPro" id="IPR005301">
    <property type="entry name" value="MOB_kinase_act_fam"/>
</dbReference>
<dbReference type="SUPFAM" id="SSF101152">
    <property type="entry name" value="Mob1/phocein"/>
    <property type="match status" value="1"/>
</dbReference>
<dbReference type="Pfam" id="PF03637">
    <property type="entry name" value="Mob1_phocein"/>
    <property type="match status" value="1"/>
</dbReference>
<dbReference type="Proteomes" id="UP001431209">
    <property type="component" value="Unassembled WGS sequence"/>
</dbReference>
<dbReference type="InterPro" id="IPR036703">
    <property type="entry name" value="MOB_kinase_act_sf"/>
</dbReference>
<evidence type="ECO:0000313" key="1">
    <source>
        <dbReference type="EMBL" id="KAL0485654.1"/>
    </source>
</evidence>
<evidence type="ECO:0000313" key="2">
    <source>
        <dbReference type="Proteomes" id="UP001431209"/>
    </source>
</evidence>
<dbReference type="AlphaFoldDB" id="A0AAW2ZA10"/>
<sequence>MGLLSNILDKNKTFRPKKKFSPDTRRYSLHKHCSTSLGTGQDNLSGACKCPEDSHLNDWLAVNVIDFYNKINLLYGSIRDDCNELINPNDKRMGAGPHFEYLWMDKKKYKVATTVSAPMYASLTMDWIEEIINDENIFPIDEEKPFPKSFKKNYVKPVWKKLFRIMAHIMIEHF</sequence>
<gene>
    <name evidence="1" type="ORF">AKO1_011905</name>
</gene>
<organism evidence="1 2">
    <name type="scientific">Acrasis kona</name>
    <dbReference type="NCBI Taxonomy" id="1008807"/>
    <lineage>
        <taxon>Eukaryota</taxon>
        <taxon>Discoba</taxon>
        <taxon>Heterolobosea</taxon>
        <taxon>Tetramitia</taxon>
        <taxon>Eutetramitia</taxon>
        <taxon>Acrasidae</taxon>
        <taxon>Acrasis</taxon>
    </lineage>
</organism>
<dbReference type="Gene3D" id="1.20.140.30">
    <property type="entry name" value="MOB kinase activator"/>
    <property type="match status" value="1"/>
</dbReference>
<dbReference type="PANTHER" id="PTHR22599">
    <property type="entry name" value="MPS ONE BINDER KINASE ACTIVATOR-LIKE MOB"/>
    <property type="match status" value="1"/>
</dbReference>